<keyword evidence="1" id="KW-0472">Membrane</keyword>
<evidence type="ECO:0000256" key="1">
    <source>
        <dbReference type="SAM" id="Phobius"/>
    </source>
</evidence>
<accession>A0ABR5CD65</accession>
<proteinExistence type="predicted"/>
<gene>
    <name evidence="2" type="ORF">TZ00_13670</name>
</gene>
<organism evidence="2 3">
    <name type="scientific">Agreia bicolorata</name>
    <dbReference type="NCBI Taxonomy" id="110935"/>
    <lineage>
        <taxon>Bacteria</taxon>
        <taxon>Bacillati</taxon>
        <taxon>Actinomycetota</taxon>
        <taxon>Actinomycetes</taxon>
        <taxon>Micrococcales</taxon>
        <taxon>Microbacteriaceae</taxon>
        <taxon>Agreia</taxon>
    </lineage>
</organism>
<keyword evidence="1" id="KW-0812">Transmembrane</keyword>
<feature type="transmembrane region" description="Helical" evidence="1">
    <location>
        <begin position="33"/>
        <end position="54"/>
    </location>
</feature>
<dbReference type="RefSeq" id="WP_044442515.1">
    <property type="nucleotide sequence ID" value="NZ_JYFC01000006.1"/>
</dbReference>
<dbReference type="Proteomes" id="UP000032503">
    <property type="component" value="Unassembled WGS sequence"/>
</dbReference>
<evidence type="ECO:0000313" key="2">
    <source>
        <dbReference type="EMBL" id="KJC63582.1"/>
    </source>
</evidence>
<dbReference type="EMBL" id="JYFC01000006">
    <property type="protein sequence ID" value="KJC63582.1"/>
    <property type="molecule type" value="Genomic_DNA"/>
</dbReference>
<comment type="caution">
    <text evidence="2">The sequence shown here is derived from an EMBL/GenBank/DDBJ whole genome shotgun (WGS) entry which is preliminary data.</text>
</comment>
<evidence type="ECO:0000313" key="3">
    <source>
        <dbReference type="Proteomes" id="UP000032503"/>
    </source>
</evidence>
<keyword evidence="3" id="KW-1185">Reference proteome</keyword>
<reference evidence="2 3" key="1">
    <citation type="journal article" date="2001" name="Int. J. Syst. Evol. Microbiol.">
        <title>Agreia bicolorata gen. nov., sp. nov., to accommodate actinobacteria isolated from narrow reed grass infected by the nematode Heteroanguina graminophila.</title>
        <authorList>
            <person name="Evtushenko L.I."/>
            <person name="Dorofeeva L.V."/>
            <person name="Dobrovolskaya T.G."/>
            <person name="Streshinskaya G.M."/>
            <person name="Subbotin S.A."/>
            <person name="Tiedje J.M."/>
        </authorList>
    </citation>
    <scope>NUCLEOTIDE SEQUENCE [LARGE SCALE GENOMIC DNA]</scope>
    <source>
        <strain evidence="2 3">VKM Ac-1804</strain>
    </source>
</reference>
<name>A0ABR5CD65_9MICO</name>
<sequence length="159" mass="17291">MSTTPSLSPERRAAMRGWVLDYVEKRRRRRRRLTLVVGGAVAISALSAAAWIGIASQHVQEREVFCYEQADVDSRIAEAERYSGDELGDPSEHAVAMCDALWSAGVLRGDSAAEPTSDVGGHPVPDLTLCVRPDQSLAVFPNTSDEFCLAHGMTPRTAH</sequence>
<keyword evidence="1" id="KW-1133">Transmembrane helix</keyword>
<protein>
    <submittedName>
        <fullName evidence="2">Uncharacterized protein</fullName>
    </submittedName>
</protein>